<accession>A0A0R2LDZ8</accession>
<organism evidence="1 2">
    <name type="scientific">Ligilactobacillus pobuzihii</name>
    <dbReference type="NCBI Taxonomy" id="449659"/>
    <lineage>
        <taxon>Bacteria</taxon>
        <taxon>Bacillati</taxon>
        <taxon>Bacillota</taxon>
        <taxon>Bacilli</taxon>
        <taxon>Lactobacillales</taxon>
        <taxon>Lactobacillaceae</taxon>
        <taxon>Ligilactobacillus</taxon>
    </lineage>
</organism>
<evidence type="ECO:0000313" key="2">
    <source>
        <dbReference type="Proteomes" id="UP000051886"/>
    </source>
</evidence>
<dbReference type="Pfam" id="PF09148">
    <property type="entry name" value="DUF1934"/>
    <property type="match status" value="1"/>
</dbReference>
<reference evidence="1 2" key="1">
    <citation type="journal article" date="2015" name="Genome Announc.">
        <title>Expanding the biotechnology potential of lactobacilli through comparative genomics of 213 strains and associated genera.</title>
        <authorList>
            <person name="Sun Z."/>
            <person name="Harris H.M."/>
            <person name="McCann A."/>
            <person name="Guo C."/>
            <person name="Argimon S."/>
            <person name="Zhang W."/>
            <person name="Yang X."/>
            <person name="Jeffery I.B."/>
            <person name="Cooney J.C."/>
            <person name="Kagawa T.F."/>
            <person name="Liu W."/>
            <person name="Song Y."/>
            <person name="Salvetti E."/>
            <person name="Wrobel A."/>
            <person name="Rasinkangas P."/>
            <person name="Parkhill J."/>
            <person name="Rea M.C."/>
            <person name="O'Sullivan O."/>
            <person name="Ritari J."/>
            <person name="Douillard F.P."/>
            <person name="Paul Ross R."/>
            <person name="Yang R."/>
            <person name="Briner A.E."/>
            <person name="Felis G.E."/>
            <person name="de Vos W.M."/>
            <person name="Barrangou R."/>
            <person name="Klaenhammer T.R."/>
            <person name="Caufield P.W."/>
            <person name="Cui Y."/>
            <person name="Zhang H."/>
            <person name="O'Toole P.W."/>
        </authorList>
    </citation>
    <scope>NUCLEOTIDE SEQUENCE [LARGE SCALE GENOMIC DNA]</scope>
    <source>
        <strain evidence="1 2">NBRC 103219</strain>
    </source>
</reference>
<dbReference type="PATRIC" id="fig|449659.4.peg.455"/>
<name>A0A0R2LDZ8_9LACO</name>
<dbReference type="STRING" id="449659.IV66_GL000454"/>
<dbReference type="EMBL" id="JQCN01000060">
    <property type="protein sequence ID" value="KRN97532.1"/>
    <property type="molecule type" value="Genomic_DNA"/>
</dbReference>
<gene>
    <name evidence="1" type="ORF">IV66_GL000454</name>
</gene>
<dbReference type="Gene3D" id="2.40.128.20">
    <property type="match status" value="1"/>
</dbReference>
<comment type="caution">
    <text evidence="1">The sequence shown here is derived from an EMBL/GenBank/DDBJ whole genome shotgun (WGS) entry which is preliminary data.</text>
</comment>
<proteinExistence type="predicted"/>
<dbReference type="AlphaFoldDB" id="A0A0R2LDZ8"/>
<evidence type="ECO:0000313" key="1">
    <source>
        <dbReference type="EMBL" id="KRN97532.1"/>
    </source>
</evidence>
<sequence length="136" mass="15516">MIHLETQSIQEGEVNNLVQDVPGQFFNMGRTIYLRFQEKLSGQDAAMVTFKINGNGEVQLTRQAGQMRSRMFFIANRKIEARYQTPYGMLPLETVTPKMSVSVSEHPDSGQISIDYELLSNGRKLGQYKIRLHFTA</sequence>
<dbReference type="OrthoDB" id="2151645at2"/>
<keyword evidence="2" id="KW-1185">Reference proteome</keyword>
<dbReference type="SUPFAM" id="SSF50814">
    <property type="entry name" value="Lipocalins"/>
    <property type="match status" value="1"/>
</dbReference>
<dbReference type="InterPro" id="IPR015231">
    <property type="entry name" value="DUF1934"/>
</dbReference>
<dbReference type="Proteomes" id="UP000051886">
    <property type="component" value="Unassembled WGS sequence"/>
</dbReference>
<evidence type="ECO:0008006" key="3">
    <source>
        <dbReference type="Google" id="ProtNLM"/>
    </source>
</evidence>
<dbReference type="InterPro" id="IPR012674">
    <property type="entry name" value="Calycin"/>
</dbReference>
<protein>
    <recommendedName>
        <fullName evidence="3">DUF1934 domain-containing protein</fullName>
    </recommendedName>
</protein>